<protein>
    <submittedName>
        <fullName evidence="2">Lactate-binding periplasmic protein</fullName>
    </submittedName>
</protein>
<keyword evidence="1" id="KW-0732">Signal</keyword>
<dbReference type="NCBIfam" id="NF037995">
    <property type="entry name" value="TRAP_S1"/>
    <property type="match status" value="1"/>
</dbReference>
<dbReference type="PROSITE" id="PS51257">
    <property type="entry name" value="PROKAR_LIPOPROTEIN"/>
    <property type="match status" value="1"/>
</dbReference>
<dbReference type="Gene3D" id="3.40.190.170">
    <property type="entry name" value="Bacterial extracellular solute-binding protein, family 7"/>
    <property type="match status" value="1"/>
</dbReference>
<proteinExistence type="predicted"/>
<dbReference type="KEGG" id="bkw:BkAM31D_08425"/>
<dbReference type="RefSeq" id="WP_066152301.1">
    <property type="nucleotide sequence ID" value="NZ_CP020814.1"/>
</dbReference>
<dbReference type="PANTHER" id="PTHR33376">
    <property type="match status" value="1"/>
</dbReference>
<accession>A0A1X9M8Y8</accession>
<keyword evidence="3" id="KW-1185">Reference proteome</keyword>
<dbReference type="EMBL" id="CP020814">
    <property type="protein sequence ID" value="ARK29885.1"/>
    <property type="molecule type" value="Genomic_DNA"/>
</dbReference>
<dbReference type="GO" id="GO:0055085">
    <property type="term" value="P:transmembrane transport"/>
    <property type="evidence" value="ECO:0007669"/>
    <property type="project" value="InterPro"/>
</dbReference>
<dbReference type="Proteomes" id="UP000193006">
    <property type="component" value="Chromosome"/>
</dbReference>
<dbReference type="STRING" id="199441.BkAM31D_08425"/>
<evidence type="ECO:0000313" key="2">
    <source>
        <dbReference type="EMBL" id="ARK29885.1"/>
    </source>
</evidence>
<name>A0A1X9M8Y8_9BACI</name>
<dbReference type="Pfam" id="PF03480">
    <property type="entry name" value="DctP"/>
    <property type="match status" value="1"/>
</dbReference>
<evidence type="ECO:0000313" key="3">
    <source>
        <dbReference type="Proteomes" id="UP000193006"/>
    </source>
</evidence>
<sequence length="363" mass="39703" precursor="true">MQVKNKSFFIVFLMIGFAFIMAGCGGQSSENTSATTDDNEAIETMDPVTLSFADFFPAPHPAQEQLFSGWAEAIEEATDGLVKVDLYPAGSLLGSGDIYPGVESGIADIGHDVSGYNAGRLPILNAMYLGGVEYQNVAVSSYVARDLVAELNPEELQDTELMFIYGIAPGLLMTNKPVESLEDLKGMQIRASGTNVETLEMLGATPVAMPVSEAYEAMSRGVVDGSLLPPDTLQGFNLAEVTNYVTHSSLIYNTVHYVTMNKDVWNSFPPHIQEAIQEVNEQTFEEAVDLFTSLVDGGLQYAIEEHGVEEIHLSEEEEERWKEALSPLIERHVEELDSAGLNGQEIMDKIVELTEKYNAELGE</sequence>
<dbReference type="InterPro" id="IPR018389">
    <property type="entry name" value="DctP_fam"/>
</dbReference>
<dbReference type="AlphaFoldDB" id="A0A1X9M8Y8"/>
<organism evidence="2 3">
    <name type="scientific">Halalkalibacter krulwichiae</name>
    <dbReference type="NCBI Taxonomy" id="199441"/>
    <lineage>
        <taxon>Bacteria</taxon>
        <taxon>Bacillati</taxon>
        <taxon>Bacillota</taxon>
        <taxon>Bacilli</taxon>
        <taxon>Bacillales</taxon>
        <taxon>Bacillaceae</taxon>
        <taxon>Halalkalibacter</taxon>
    </lineage>
</organism>
<gene>
    <name evidence="2" type="ORF">BkAM31D_08425</name>
</gene>
<reference evidence="2 3" key="1">
    <citation type="submission" date="2017-04" db="EMBL/GenBank/DDBJ databases">
        <title>Bacillus krulwichiae AM31D Genome sequencing and assembly.</title>
        <authorList>
            <person name="Krulwich T.A."/>
            <person name="Anastor L."/>
            <person name="Ehrlich R."/>
            <person name="Ehrlich G.D."/>
            <person name="Janto B."/>
        </authorList>
    </citation>
    <scope>NUCLEOTIDE SEQUENCE [LARGE SCALE GENOMIC DNA]</scope>
    <source>
        <strain evidence="2 3">AM31D</strain>
    </source>
</reference>
<evidence type="ECO:0000256" key="1">
    <source>
        <dbReference type="ARBA" id="ARBA00022729"/>
    </source>
</evidence>
<dbReference type="PANTHER" id="PTHR33376:SF15">
    <property type="entry name" value="BLL6794 PROTEIN"/>
    <property type="match status" value="1"/>
</dbReference>
<dbReference type="CDD" id="cd13665">
    <property type="entry name" value="PBP2_TRAP_Dctp3_4"/>
    <property type="match status" value="1"/>
</dbReference>
<dbReference type="InterPro" id="IPR038404">
    <property type="entry name" value="TRAP_DctP_sf"/>
</dbReference>